<comment type="caution">
    <text evidence="5">The sequence shown here is derived from an EMBL/GenBank/DDBJ whole genome shotgun (WGS) entry which is preliminary data.</text>
</comment>
<feature type="region of interest" description="Disordered" evidence="3">
    <location>
        <begin position="102"/>
        <end position="151"/>
    </location>
</feature>
<dbReference type="InterPro" id="IPR015915">
    <property type="entry name" value="Kelch-typ_b-propeller"/>
</dbReference>
<feature type="region of interest" description="Disordered" evidence="3">
    <location>
        <begin position="530"/>
        <end position="556"/>
    </location>
</feature>
<keyword evidence="6" id="KW-1185">Reference proteome</keyword>
<protein>
    <submittedName>
        <fullName evidence="5">Uncharacterized protein</fullName>
    </submittedName>
</protein>
<accession>A0A4V1X9E3</accession>
<dbReference type="PANTHER" id="PTHR47435:SF4">
    <property type="entry name" value="KELCH REPEAT PROTEIN (AFU_ORTHOLOGUE AFUA_5G12780)"/>
    <property type="match status" value="1"/>
</dbReference>
<keyword evidence="4" id="KW-0472">Membrane</keyword>
<organism evidence="5 6">
    <name type="scientific">Monosporascus ibericus</name>
    <dbReference type="NCBI Taxonomy" id="155417"/>
    <lineage>
        <taxon>Eukaryota</taxon>
        <taxon>Fungi</taxon>
        <taxon>Dikarya</taxon>
        <taxon>Ascomycota</taxon>
        <taxon>Pezizomycotina</taxon>
        <taxon>Sordariomycetes</taxon>
        <taxon>Xylariomycetidae</taxon>
        <taxon>Xylariales</taxon>
        <taxon>Xylariales incertae sedis</taxon>
        <taxon>Monosporascus</taxon>
    </lineage>
</organism>
<dbReference type="GO" id="GO:0019760">
    <property type="term" value="P:glucosinolate metabolic process"/>
    <property type="evidence" value="ECO:0007669"/>
    <property type="project" value="UniProtKB-ARBA"/>
</dbReference>
<dbReference type="PANTHER" id="PTHR47435">
    <property type="entry name" value="KELCH REPEAT PROTEIN (AFU_ORTHOLOGUE AFUA_5G12780)"/>
    <property type="match status" value="1"/>
</dbReference>
<dbReference type="SUPFAM" id="SSF117281">
    <property type="entry name" value="Kelch motif"/>
    <property type="match status" value="1"/>
</dbReference>
<dbReference type="EMBL" id="QJNU01000584">
    <property type="protein sequence ID" value="RYO93662.1"/>
    <property type="molecule type" value="Genomic_DNA"/>
</dbReference>
<evidence type="ECO:0000256" key="2">
    <source>
        <dbReference type="ARBA" id="ARBA00023004"/>
    </source>
</evidence>
<evidence type="ECO:0000256" key="3">
    <source>
        <dbReference type="SAM" id="MobiDB-lite"/>
    </source>
</evidence>
<evidence type="ECO:0000256" key="4">
    <source>
        <dbReference type="SAM" id="Phobius"/>
    </source>
</evidence>
<keyword evidence="1" id="KW-0677">Repeat</keyword>
<dbReference type="OrthoDB" id="10250130at2759"/>
<evidence type="ECO:0000313" key="6">
    <source>
        <dbReference type="Proteomes" id="UP000293360"/>
    </source>
</evidence>
<dbReference type="Proteomes" id="UP000293360">
    <property type="component" value="Unassembled WGS sequence"/>
</dbReference>
<proteinExistence type="predicted"/>
<feature type="compositionally biased region" description="Basic and acidic residues" evidence="3">
    <location>
        <begin position="597"/>
        <end position="616"/>
    </location>
</feature>
<dbReference type="STRING" id="155417.A0A4V1X9E3"/>
<dbReference type="Gene3D" id="2.120.10.80">
    <property type="entry name" value="Kelch-type beta propeller"/>
    <property type="match status" value="2"/>
</dbReference>
<reference evidence="5 6" key="1">
    <citation type="submission" date="2018-06" db="EMBL/GenBank/DDBJ databases">
        <title>Complete Genomes of Monosporascus.</title>
        <authorList>
            <person name="Robinson A.J."/>
            <person name="Natvig D.O."/>
        </authorList>
    </citation>
    <scope>NUCLEOTIDE SEQUENCE [LARGE SCALE GENOMIC DNA]</scope>
    <source>
        <strain evidence="5 6">CBS 110550</strain>
    </source>
</reference>
<feature type="transmembrane region" description="Helical" evidence="4">
    <location>
        <begin position="560"/>
        <end position="587"/>
    </location>
</feature>
<feature type="region of interest" description="Disordered" evidence="3">
    <location>
        <begin position="597"/>
        <end position="636"/>
    </location>
</feature>
<keyword evidence="4" id="KW-1133">Transmembrane helix</keyword>
<name>A0A4V1X9E3_9PEZI</name>
<feature type="compositionally biased region" description="Low complexity" evidence="3">
    <location>
        <begin position="135"/>
        <end position="145"/>
    </location>
</feature>
<dbReference type="Pfam" id="PF01344">
    <property type="entry name" value="Kelch_1"/>
    <property type="match status" value="2"/>
</dbReference>
<dbReference type="AlphaFoldDB" id="A0A4V1X9E3"/>
<dbReference type="InterPro" id="IPR006652">
    <property type="entry name" value="Kelch_1"/>
</dbReference>
<keyword evidence="2" id="KW-0408">Iron</keyword>
<sequence>MDSFAKLKQRTADIMHSIPQNMPSMPYIHMPHRKGGPRTMKGTWQHVDIPSLPRSSHSLDVVEGRAYIFGGEVEPRKPVDNDMHVIALPANSAPADYYAVKAKPSPRNQPAPVTEEDETAAELRDPLTDVPLTSPSPEEPSSVASEKGKESATAQVPCARIGHASAVIGTRIFIFGGRTSTAGSTTIDEKGRVWIFETKTNTWTYLDPYRNSPIPPARSYFAAVATEKPREFAKKPLRRAPSWKEWAEGDSAEVGIPQRPIAGSVAARATDEDEDGFGTFIIHGGCLADGERSNDVWAFDVHSKTWKELPSAPGPARGGPALAIARSRLYRFGGFDGKTEQGGQLDVLTLGLDEFDDRMSRGEIGIFARGAWESLVAPTPTAPPAQASEGAETGKLIPAGLDQPWPGNRSVAGMELVFGGQGREYLVLMLGERDPSGSGHEAAGKFWDDIWVFQVPPVSRTAASFTDSVWRAAGRKTGEGEWTSVQTGPYDDEEELDARGPGPRGWFASAPLGDLEEGGVVLFGGLGEDNRRLGDATSPRGGSGGGDNTTQPTKRIPSPLLSLTAVGAIAGAATGAVWLMTALLWLLPRALEARRRAESREFTERFRSGAPRREFYPGRGLAGRTGAAQRAPPPAR</sequence>
<gene>
    <name evidence="5" type="ORF">DL764_007959</name>
</gene>
<evidence type="ECO:0000313" key="5">
    <source>
        <dbReference type="EMBL" id="RYO93662.1"/>
    </source>
</evidence>
<keyword evidence="4" id="KW-0812">Transmembrane</keyword>
<feature type="region of interest" description="Disordered" evidence="3">
    <location>
        <begin position="478"/>
        <end position="509"/>
    </location>
</feature>
<evidence type="ECO:0000256" key="1">
    <source>
        <dbReference type="ARBA" id="ARBA00022737"/>
    </source>
</evidence>